<feature type="binding site" evidence="4">
    <location>
        <position position="90"/>
    </location>
    <ligand>
        <name>NADP(+)</name>
        <dbReference type="ChEBI" id="CHEBI:58349"/>
    </ligand>
</feature>
<dbReference type="HAMAP" id="MF_01601">
    <property type="entry name" value="Heptose_epimerase"/>
    <property type="match status" value="1"/>
</dbReference>
<name>A0A9X5BDL1_9FIRM</name>
<comment type="subunit">
    <text evidence="4">Homopentamer.</text>
</comment>
<comment type="similarity">
    <text evidence="4">Belongs to the NAD(P)-dependent epimerase/dehydratase family. HldD subfamily.</text>
</comment>
<dbReference type="GO" id="GO:0008712">
    <property type="term" value="F:ADP-glyceromanno-heptose 6-epimerase activity"/>
    <property type="evidence" value="ECO:0007669"/>
    <property type="project" value="UniProtKB-UniRule"/>
</dbReference>
<dbReference type="EC" id="5.1.3.20" evidence="4"/>
<feature type="binding site" evidence="4">
    <location>
        <position position="144"/>
    </location>
    <ligand>
        <name>NADP(+)</name>
        <dbReference type="ChEBI" id="CHEBI:58349"/>
    </ligand>
</feature>
<accession>A0A9X5BDL1</accession>
<evidence type="ECO:0000259" key="5">
    <source>
        <dbReference type="Pfam" id="PF01370"/>
    </source>
</evidence>
<feature type="binding site" evidence="4">
    <location>
        <position position="218"/>
    </location>
    <ligand>
        <name>substrate</name>
    </ligand>
</feature>
<dbReference type="SUPFAM" id="SSF51735">
    <property type="entry name" value="NAD(P)-binding Rossmann-fold domains"/>
    <property type="match status" value="1"/>
</dbReference>
<feature type="binding site" evidence="4">
    <location>
        <begin position="31"/>
        <end position="32"/>
    </location>
    <ligand>
        <name>NADP(+)</name>
        <dbReference type="ChEBI" id="CHEBI:58349"/>
    </ligand>
</feature>
<dbReference type="AlphaFoldDB" id="A0A9X5BDL1"/>
<feature type="binding site" evidence="4">
    <location>
        <position position="172"/>
    </location>
    <ligand>
        <name>substrate</name>
    </ligand>
</feature>
<feature type="binding site" evidence="4">
    <location>
        <position position="38"/>
    </location>
    <ligand>
        <name>NADP(+)</name>
        <dbReference type="ChEBI" id="CHEBI:58349"/>
    </ligand>
</feature>
<evidence type="ECO:0000313" key="7">
    <source>
        <dbReference type="Proteomes" id="UP001154420"/>
    </source>
</evidence>
<feature type="active site" description="Proton acceptor" evidence="4">
    <location>
        <position position="181"/>
    </location>
</feature>
<evidence type="ECO:0000256" key="2">
    <source>
        <dbReference type="ARBA" id="ARBA00023235"/>
    </source>
</evidence>
<dbReference type="GO" id="GO:0005975">
    <property type="term" value="P:carbohydrate metabolic process"/>
    <property type="evidence" value="ECO:0007669"/>
    <property type="project" value="UniProtKB-UniRule"/>
</dbReference>
<feature type="binding site" evidence="4">
    <location>
        <position position="181"/>
    </location>
    <ligand>
        <name>NADP(+)</name>
        <dbReference type="ChEBI" id="CHEBI:58349"/>
    </ligand>
</feature>
<comment type="catalytic activity">
    <reaction evidence="4">
        <text>ADP-D-glycero-beta-D-manno-heptose = ADP-L-glycero-beta-D-manno-heptose</text>
        <dbReference type="Rhea" id="RHEA:17577"/>
        <dbReference type="ChEBI" id="CHEBI:59967"/>
        <dbReference type="ChEBI" id="CHEBI:61506"/>
        <dbReference type="EC" id="5.1.3.20"/>
    </reaction>
</comment>
<keyword evidence="7" id="KW-1185">Reference proteome</keyword>
<dbReference type="Proteomes" id="UP001154420">
    <property type="component" value="Unassembled WGS sequence"/>
</dbReference>
<dbReference type="CDD" id="cd05248">
    <property type="entry name" value="ADP_GME_SDR_e"/>
    <property type="match status" value="1"/>
</dbReference>
<feature type="binding site" evidence="4">
    <location>
        <begin position="73"/>
        <end position="77"/>
    </location>
    <ligand>
        <name>NADP(+)</name>
        <dbReference type="ChEBI" id="CHEBI:58349"/>
    </ligand>
</feature>
<feature type="binding site" evidence="4">
    <location>
        <begin position="10"/>
        <end position="11"/>
    </location>
    <ligand>
        <name>NADP(+)</name>
        <dbReference type="ChEBI" id="CHEBI:58349"/>
    </ligand>
</feature>
<dbReference type="InterPro" id="IPR001509">
    <property type="entry name" value="Epimerase_deHydtase"/>
</dbReference>
<feature type="domain" description="NAD-dependent epimerase/dehydratase" evidence="5">
    <location>
        <begin position="2"/>
        <end position="246"/>
    </location>
</feature>
<comment type="pathway">
    <text evidence="4">Nucleotide-sugar biosynthesis; ADP-L-glycero-beta-D-manno-heptose biosynthesis; ADP-L-glycero-beta-D-manno-heptose from D-glycero-beta-D-manno-heptose 7-phosphate: step 4/4.</text>
</comment>
<sequence>MMIVTGGAGFIGSCMVRTLNDMGIEDIVIVDNIKETDKWMNMRNKRYREYISRDEFLSRLQDFSGKITHVIHMGACSATTERNFDFLYKNNFEYTKTLWNFCADHGISFLYASSAATYGAGNQGFDDKGDINRLCPLNGYGYSKQLFDLWAEKEIAVGGKTPKQHVGFKFFNVYGPNEYFKKNMASVIFHTFNEVTKTGKKGLFQSYRKDYDDGCQMRDFIYVKDICKVMKYMIERPDISGLFNLGTGKARTFYDLVLATFDSMNVSPVIEFIKMPEELREKYQYYTQASMDKLREAGYWGEFYSLEAGIKDYVQNYLMKGFQIY</sequence>
<comment type="cofactor">
    <cofactor evidence="4">
        <name>NADP(+)</name>
        <dbReference type="ChEBI" id="CHEBI:58349"/>
    </cofactor>
    <text evidence="4">Binds 1 NADP(+) per subunit.</text>
</comment>
<keyword evidence="3 4" id="KW-0119">Carbohydrate metabolism</keyword>
<gene>
    <name evidence="6" type="primary">rfaD</name>
    <name evidence="4" type="synonym">hldD</name>
    <name evidence="6" type="ORF">D5281_05510</name>
</gene>
<feature type="binding site" evidence="4">
    <location>
        <begin position="204"/>
        <end position="207"/>
    </location>
    <ligand>
        <name>substrate</name>
    </ligand>
</feature>
<feature type="binding site" evidence="4">
    <location>
        <position position="190"/>
    </location>
    <ligand>
        <name>substrate</name>
    </ligand>
</feature>
<reference evidence="6" key="1">
    <citation type="submission" date="2018-09" db="EMBL/GenBank/DDBJ databases">
        <title>Murine metabolic-syndrome-specific gut microbial biobank.</title>
        <authorList>
            <person name="Liu C."/>
        </authorList>
    </citation>
    <scope>NUCLEOTIDE SEQUENCE</scope>
    <source>
        <strain evidence="6">D42-62</strain>
    </source>
</reference>
<evidence type="ECO:0000256" key="1">
    <source>
        <dbReference type="ARBA" id="ARBA00022857"/>
    </source>
</evidence>
<proteinExistence type="inferred from homology"/>
<dbReference type="PANTHER" id="PTHR43103">
    <property type="entry name" value="NUCLEOSIDE-DIPHOSPHATE-SUGAR EPIMERASE"/>
    <property type="match status" value="1"/>
</dbReference>
<dbReference type="Pfam" id="PF01370">
    <property type="entry name" value="Epimerase"/>
    <property type="match status" value="1"/>
</dbReference>
<comment type="caution">
    <text evidence="6">The sequence shown here is derived from an EMBL/GenBank/DDBJ whole genome shotgun (WGS) entry which is preliminary data.</text>
</comment>
<dbReference type="EMBL" id="QZDT01000005">
    <property type="protein sequence ID" value="NBJ92059.1"/>
    <property type="molecule type" value="Genomic_DNA"/>
</dbReference>
<dbReference type="OrthoDB" id="142826at2"/>
<evidence type="ECO:0000313" key="6">
    <source>
        <dbReference type="EMBL" id="NBJ92059.1"/>
    </source>
</evidence>
<feature type="binding site" evidence="4">
    <location>
        <position position="283"/>
    </location>
    <ligand>
        <name>substrate</name>
    </ligand>
</feature>
<feature type="active site" description="Proton acceptor" evidence="4">
    <location>
        <position position="140"/>
    </location>
</feature>
<dbReference type="GO" id="GO:0050661">
    <property type="term" value="F:NADP binding"/>
    <property type="evidence" value="ECO:0007669"/>
    <property type="project" value="InterPro"/>
</dbReference>
<dbReference type="Gene3D" id="3.40.50.720">
    <property type="entry name" value="NAD(P)-binding Rossmann-like Domain"/>
    <property type="match status" value="1"/>
</dbReference>
<comment type="domain">
    <text evidence="4">Contains a large N-terminal NADP-binding domain, and a smaller C-terminal substrate-binding domain.</text>
</comment>
<keyword evidence="1 4" id="KW-0521">NADP</keyword>
<comment type="function">
    <text evidence="4">Catalyzes the interconversion between ADP-D-glycero-beta-D-manno-heptose and ADP-L-glycero-beta-D-manno-heptose via an epimerization at carbon 6 of the heptose.</text>
</comment>
<feature type="binding site" evidence="4">
    <location>
        <position position="173"/>
    </location>
    <ligand>
        <name>NADP(+)</name>
        <dbReference type="ChEBI" id="CHEBI:58349"/>
    </ligand>
</feature>
<feature type="binding site" evidence="4">
    <location>
        <position position="53"/>
    </location>
    <ligand>
        <name>NADP(+)</name>
        <dbReference type="ChEBI" id="CHEBI:58349"/>
    </ligand>
</feature>
<dbReference type="Gene3D" id="3.90.25.10">
    <property type="entry name" value="UDP-galactose 4-epimerase, domain 1"/>
    <property type="match status" value="1"/>
</dbReference>
<feature type="binding site" evidence="4">
    <location>
        <position position="183"/>
    </location>
    <ligand>
        <name>substrate</name>
    </ligand>
</feature>
<dbReference type="NCBIfam" id="TIGR02197">
    <property type="entry name" value="heptose_epim"/>
    <property type="match status" value="1"/>
</dbReference>
<organism evidence="6 7">
    <name type="scientific">Parablautia muri</name>
    <dbReference type="NCBI Taxonomy" id="2320879"/>
    <lineage>
        <taxon>Bacteria</taxon>
        <taxon>Bacillati</taxon>
        <taxon>Bacillota</taxon>
        <taxon>Clostridia</taxon>
        <taxon>Lachnospirales</taxon>
        <taxon>Lachnospiraceae</taxon>
        <taxon>Parablautia</taxon>
    </lineage>
</organism>
<protein>
    <recommendedName>
        <fullName evidence="4">ADP-L-glycero-D-manno-heptose-6-epimerase</fullName>
        <ecNumber evidence="4">5.1.3.20</ecNumber>
    </recommendedName>
    <alternativeName>
        <fullName evidence="4">ADP-L-glycero-beta-D-manno-heptose-6-epimerase</fullName>
        <shortName evidence="4">ADP-glyceromanno-heptose 6-epimerase</shortName>
        <shortName evidence="4">ADP-hep 6-epimerase</shortName>
        <shortName evidence="4">AGME</shortName>
    </alternativeName>
</protein>
<dbReference type="RefSeq" id="WP_160559125.1">
    <property type="nucleotide sequence ID" value="NZ_QZDT01000005.1"/>
</dbReference>
<evidence type="ECO:0000256" key="4">
    <source>
        <dbReference type="HAMAP-Rule" id="MF_01601"/>
    </source>
</evidence>
<evidence type="ECO:0000256" key="3">
    <source>
        <dbReference type="ARBA" id="ARBA00023277"/>
    </source>
</evidence>
<dbReference type="InterPro" id="IPR011912">
    <property type="entry name" value="Heptose_epim"/>
</dbReference>
<keyword evidence="2 4" id="KW-0413">Isomerase</keyword>
<dbReference type="PANTHER" id="PTHR43103:SF3">
    <property type="entry name" value="ADP-L-GLYCERO-D-MANNO-HEPTOSE-6-EPIMERASE"/>
    <property type="match status" value="1"/>
</dbReference>
<dbReference type="InterPro" id="IPR036291">
    <property type="entry name" value="NAD(P)-bd_dom_sf"/>
</dbReference>